<proteinExistence type="inferred from homology"/>
<dbReference type="GO" id="GO:0046872">
    <property type="term" value="F:metal ion binding"/>
    <property type="evidence" value="ECO:0007669"/>
    <property type="project" value="UniProtKB-KW"/>
</dbReference>
<dbReference type="PANTHER" id="PTHR33540">
    <property type="entry name" value="TRNA THREONYLCARBAMOYLADENOSINE BIOSYNTHESIS PROTEIN TSAE"/>
    <property type="match status" value="1"/>
</dbReference>
<reference evidence="11 12" key="1">
    <citation type="submission" date="2018-07" db="EMBL/GenBank/DDBJ databases">
        <title>Genomic Encyclopedia of Type Strains, Phase IV (KMG-IV): sequencing the most valuable type-strain genomes for metagenomic binning, comparative biology and taxonomic classification.</title>
        <authorList>
            <person name="Goeker M."/>
        </authorList>
    </citation>
    <scope>NUCLEOTIDE SEQUENCE [LARGE SCALE GENOMIC DNA]</scope>
    <source>
        <strain evidence="11 12">DSM 26407</strain>
    </source>
</reference>
<keyword evidence="6" id="KW-0479">Metal-binding</keyword>
<dbReference type="RefSeq" id="WP_114280830.1">
    <property type="nucleotide sequence ID" value="NZ_QPJY01000011.1"/>
</dbReference>
<dbReference type="AlphaFoldDB" id="A0A369C0E4"/>
<evidence type="ECO:0000256" key="1">
    <source>
        <dbReference type="ARBA" id="ARBA00004496"/>
    </source>
</evidence>
<dbReference type="PANTHER" id="PTHR33540:SF2">
    <property type="entry name" value="TRNA THREONYLCARBAMOYLADENOSINE BIOSYNTHESIS PROTEIN TSAE"/>
    <property type="match status" value="1"/>
</dbReference>
<dbReference type="GO" id="GO:0002949">
    <property type="term" value="P:tRNA threonylcarbamoyladenosine modification"/>
    <property type="evidence" value="ECO:0007669"/>
    <property type="project" value="InterPro"/>
</dbReference>
<organism evidence="11 12">
    <name type="scientific">Thioalbus denitrificans</name>
    <dbReference type="NCBI Taxonomy" id="547122"/>
    <lineage>
        <taxon>Bacteria</taxon>
        <taxon>Pseudomonadati</taxon>
        <taxon>Pseudomonadota</taxon>
        <taxon>Gammaproteobacteria</taxon>
        <taxon>Chromatiales</taxon>
        <taxon>Ectothiorhodospiraceae</taxon>
        <taxon>Thioalbus</taxon>
    </lineage>
</organism>
<name>A0A369C0E4_9GAMM</name>
<keyword evidence="5" id="KW-0819">tRNA processing</keyword>
<protein>
    <recommendedName>
        <fullName evidence="3">tRNA threonylcarbamoyladenosine biosynthesis protein TsaE</fullName>
    </recommendedName>
    <alternativeName>
        <fullName evidence="10">t(6)A37 threonylcarbamoyladenosine biosynthesis protein TsaE</fullName>
    </alternativeName>
</protein>
<comment type="caution">
    <text evidence="11">The sequence shown here is derived from an EMBL/GenBank/DDBJ whole genome shotgun (WGS) entry which is preliminary data.</text>
</comment>
<evidence type="ECO:0000313" key="11">
    <source>
        <dbReference type="EMBL" id="RCX26147.1"/>
    </source>
</evidence>
<dbReference type="Gene3D" id="3.40.50.300">
    <property type="entry name" value="P-loop containing nucleotide triphosphate hydrolases"/>
    <property type="match status" value="1"/>
</dbReference>
<dbReference type="GO" id="GO:0005737">
    <property type="term" value="C:cytoplasm"/>
    <property type="evidence" value="ECO:0007669"/>
    <property type="project" value="UniProtKB-SubCell"/>
</dbReference>
<evidence type="ECO:0000256" key="7">
    <source>
        <dbReference type="ARBA" id="ARBA00022741"/>
    </source>
</evidence>
<keyword evidence="9" id="KW-0460">Magnesium</keyword>
<evidence type="ECO:0000256" key="6">
    <source>
        <dbReference type="ARBA" id="ARBA00022723"/>
    </source>
</evidence>
<evidence type="ECO:0000313" key="12">
    <source>
        <dbReference type="Proteomes" id="UP000252707"/>
    </source>
</evidence>
<comment type="similarity">
    <text evidence="2">Belongs to the TsaE family.</text>
</comment>
<evidence type="ECO:0000256" key="4">
    <source>
        <dbReference type="ARBA" id="ARBA00022490"/>
    </source>
</evidence>
<dbReference type="NCBIfam" id="TIGR00150">
    <property type="entry name" value="T6A_YjeE"/>
    <property type="match status" value="1"/>
</dbReference>
<comment type="subcellular location">
    <subcellularLocation>
        <location evidence="1">Cytoplasm</location>
    </subcellularLocation>
</comment>
<dbReference type="GO" id="GO:0005524">
    <property type="term" value="F:ATP binding"/>
    <property type="evidence" value="ECO:0007669"/>
    <property type="project" value="UniProtKB-KW"/>
</dbReference>
<evidence type="ECO:0000256" key="2">
    <source>
        <dbReference type="ARBA" id="ARBA00007599"/>
    </source>
</evidence>
<keyword evidence="12" id="KW-1185">Reference proteome</keyword>
<dbReference type="InterPro" id="IPR003442">
    <property type="entry name" value="T6A_TsaE"/>
</dbReference>
<evidence type="ECO:0000256" key="10">
    <source>
        <dbReference type="ARBA" id="ARBA00032441"/>
    </source>
</evidence>
<evidence type="ECO:0000256" key="5">
    <source>
        <dbReference type="ARBA" id="ARBA00022694"/>
    </source>
</evidence>
<dbReference type="SUPFAM" id="SSF52540">
    <property type="entry name" value="P-loop containing nucleoside triphosphate hydrolases"/>
    <property type="match status" value="1"/>
</dbReference>
<dbReference type="OrthoDB" id="9800307at2"/>
<dbReference type="EMBL" id="QPJY01000011">
    <property type="protein sequence ID" value="RCX26147.1"/>
    <property type="molecule type" value="Genomic_DNA"/>
</dbReference>
<evidence type="ECO:0000256" key="8">
    <source>
        <dbReference type="ARBA" id="ARBA00022840"/>
    </source>
</evidence>
<dbReference type="InterPro" id="IPR027417">
    <property type="entry name" value="P-loop_NTPase"/>
</dbReference>
<dbReference type="Proteomes" id="UP000252707">
    <property type="component" value="Unassembled WGS sequence"/>
</dbReference>
<evidence type="ECO:0000256" key="9">
    <source>
        <dbReference type="ARBA" id="ARBA00022842"/>
    </source>
</evidence>
<evidence type="ECO:0000256" key="3">
    <source>
        <dbReference type="ARBA" id="ARBA00019010"/>
    </source>
</evidence>
<keyword evidence="7" id="KW-0547">Nucleotide-binding</keyword>
<keyword evidence="4" id="KW-0963">Cytoplasm</keyword>
<dbReference type="Pfam" id="PF02367">
    <property type="entry name" value="TsaE"/>
    <property type="match status" value="1"/>
</dbReference>
<sequence>MTGLTRHLPDEAATLALGAALARVCREGAIIFLHGNLGAGKTTLARGFLQGLGHGGRVKSPTYTLVEPYEVEGRRVYHFDLYRLQDPEELDYLGLRDYLGAEAVCLVEWPERGEGALPAPDLEINLAYADRSRRAMLRAGTPRGERLLARLGACRT</sequence>
<keyword evidence="8" id="KW-0067">ATP-binding</keyword>
<accession>A0A369C0E4</accession>
<gene>
    <name evidence="11" type="ORF">DFQ59_11121</name>
</gene>
<dbReference type="FunFam" id="3.40.50.300:FF:000406">
    <property type="entry name" value="tRNA (N6-adenosine(37)-N6)-threonylcarbamoyltransferase complex ATPase TsaE"/>
    <property type="match status" value="1"/>
</dbReference>